<dbReference type="Proteomes" id="UP001497680">
    <property type="component" value="Unassembled WGS sequence"/>
</dbReference>
<keyword evidence="2" id="KW-1185">Reference proteome</keyword>
<organism evidence="1 2">
    <name type="scientific">Hypoxylon rubiginosum</name>
    <dbReference type="NCBI Taxonomy" id="110542"/>
    <lineage>
        <taxon>Eukaryota</taxon>
        <taxon>Fungi</taxon>
        <taxon>Dikarya</taxon>
        <taxon>Ascomycota</taxon>
        <taxon>Pezizomycotina</taxon>
        <taxon>Sordariomycetes</taxon>
        <taxon>Xylariomycetidae</taxon>
        <taxon>Xylariales</taxon>
        <taxon>Hypoxylaceae</taxon>
        <taxon>Hypoxylon</taxon>
    </lineage>
</organism>
<proteinExistence type="predicted"/>
<name>A0ACC0CRW6_9PEZI</name>
<protein>
    <submittedName>
        <fullName evidence="1">Uncharacterized protein</fullName>
    </submittedName>
</protein>
<comment type="caution">
    <text evidence="1">The sequence shown here is derived from an EMBL/GenBank/DDBJ whole genome shotgun (WGS) entry which is preliminary data.</text>
</comment>
<evidence type="ECO:0000313" key="2">
    <source>
        <dbReference type="Proteomes" id="UP001497680"/>
    </source>
</evidence>
<sequence>MTTHENSFASSYREKLKHIQDMTPIDQPLISWDGHRGRSPREYLKPPVMPYGLNAAQWQNNLTGTQDVTHYRPTPEIPPIRPDAPTMVLLFYPRPDQGDARPIHQSASYLKRIERIAQMGEQTIIYVPPELRETIRAMRPDPYWYIVDQYATVWDIPTNDYQRDNFANKQPRLFAEFDGYTDADGELKPVDRYNRAHHSAVCNAKAFIMYDAIMRNPFGCDRWMYVDAGFLFDDGPKDSDGMIWGDLIKSGLDEAKFDRAISVSRDTGVVMGEYSHRDGQPDINDECWTNPRRTWRSRQFIANVYVGNSLGILNYSVRFMQTVDDMDANGFYTGREEFVVAFVALRYPNSLFSIPWFPLPRRLDYRWQFPGKLVFSRIGGPGSVPPIFDPISTLYVRGRFPSRPPLYPGGIYHATFEDLREWEVRHGLTKPEEGRAMEML</sequence>
<evidence type="ECO:0000313" key="1">
    <source>
        <dbReference type="EMBL" id="KAI6083129.1"/>
    </source>
</evidence>
<gene>
    <name evidence="1" type="ORF">F4821DRAFT_271982</name>
</gene>
<dbReference type="EMBL" id="MU394357">
    <property type="protein sequence ID" value="KAI6083129.1"/>
    <property type="molecule type" value="Genomic_DNA"/>
</dbReference>
<reference evidence="1 2" key="1">
    <citation type="journal article" date="2022" name="New Phytol.">
        <title>Ecological generalism drives hyperdiversity of secondary metabolite gene clusters in xylarialean endophytes.</title>
        <authorList>
            <person name="Franco M.E.E."/>
            <person name="Wisecaver J.H."/>
            <person name="Arnold A.E."/>
            <person name="Ju Y.M."/>
            <person name="Slot J.C."/>
            <person name="Ahrendt S."/>
            <person name="Moore L.P."/>
            <person name="Eastman K.E."/>
            <person name="Scott K."/>
            <person name="Konkel Z."/>
            <person name="Mondo S.J."/>
            <person name="Kuo A."/>
            <person name="Hayes R.D."/>
            <person name="Haridas S."/>
            <person name="Andreopoulos B."/>
            <person name="Riley R."/>
            <person name="LaButti K."/>
            <person name="Pangilinan J."/>
            <person name="Lipzen A."/>
            <person name="Amirebrahimi M."/>
            <person name="Yan J."/>
            <person name="Adam C."/>
            <person name="Keymanesh K."/>
            <person name="Ng V."/>
            <person name="Louie K."/>
            <person name="Northen T."/>
            <person name="Drula E."/>
            <person name="Henrissat B."/>
            <person name="Hsieh H.M."/>
            <person name="Youens-Clark K."/>
            <person name="Lutzoni F."/>
            <person name="Miadlikowska J."/>
            <person name="Eastwood D.C."/>
            <person name="Hamelin R.C."/>
            <person name="Grigoriev I.V."/>
            <person name="U'Ren J.M."/>
        </authorList>
    </citation>
    <scope>NUCLEOTIDE SEQUENCE [LARGE SCALE GENOMIC DNA]</scope>
    <source>
        <strain evidence="1 2">ER1909</strain>
    </source>
</reference>
<accession>A0ACC0CRW6</accession>